<accession>A0ABV6M4M6</accession>
<sequence>MVRSAVKQLAAEARKPGSRNLWAKDGKRQQLLRAKRGEGLATAERAPRHA</sequence>
<keyword evidence="3" id="KW-1185">Reference proteome</keyword>
<proteinExistence type="predicted"/>
<comment type="caution">
    <text evidence="2">The sequence shown here is derived from an EMBL/GenBank/DDBJ whole genome shotgun (WGS) entry which is preliminary data.</text>
</comment>
<feature type="region of interest" description="Disordered" evidence="1">
    <location>
        <begin position="1"/>
        <end position="20"/>
    </location>
</feature>
<evidence type="ECO:0000313" key="3">
    <source>
        <dbReference type="Proteomes" id="UP001589867"/>
    </source>
</evidence>
<evidence type="ECO:0000256" key="1">
    <source>
        <dbReference type="SAM" id="MobiDB-lite"/>
    </source>
</evidence>
<name>A0ABV6M4M6_9ACTN</name>
<reference evidence="2 3" key="1">
    <citation type="submission" date="2024-09" db="EMBL/GenBank/DDBJ databases">
        <authorList>
            <person name="Sun Q."/>
            <person name="Mori K."/>
        </authorList>
    </citation>
    <scope>NUCLEOTIDE SEQUENCE [LARGE SCALE GENOMIC DNA]</scope>
    <source>
        <strain evidence="2 3">TBRC 3947</strain>
    </source>
</reference>
<protein>
    <submittedName>
        <fullName evidence="2">Uncharacterized protein</fullName>
    </submittedName>
</protein>
<organism evidence="2 3">
    <name type="scientific">Phytohabitans kaempferiae</name>
    <dbReference type="NCBI Taxonomy" id="1620943"/>
    <lineage>
        <taxon>Bacteria</taxon>
        <taxon>Bacillati</taxon>
        <taxon>Actinomycetota</taxon>
        <taxon>Actinomycetes</taxon>
        <taxon>Micromonosporales</taxon>
        <taxon>Micromonosporaceae</taxon>
    </lineage>
</organism>
<evidence type="ECO:0000313" key="2">
    <source>
        <dbReference type="EMBL" id="MFC0529479.1"/>
    </source>
</evidence>
<gene>
    <name evidence="2" type="ORF">ACFFIA_17635</name>
</gene>
<dbReference type="EMBL" id="JBHLUH010000035">
    <property type="protein sequence ID" value="MFC0529479.1"/>
    <property type="molecule type" value="Genomic_DNA"/>
</dbReference>
<dbReference type="RefSeq" id="WP_377252271.1">
    <property type="nucleotide sequence ID" value="NZ_JBHLUH010000035.1"/>
</dbReference>
<dbReference type="Proteomes" id="UP001589867">
    <property type="component" value="Unassembled WGS sequence"/>
</dbReference>